<organism evidence="6 7">
    <name type="scientific">Eupransor demetentiae</name>
    <dbReference type="NCBI Taxonomy" id="3109584"/>
    <lineage>
        <taxon>Bacteria</taxon>
        <taxon>Bacillati</taxon>
        <taxon>Bacillota</taxon>
        <taxon>Bacilli</taxon>
        <taxon>Lactobacillales</taxon>
        <taxon>Lactobacillaceae</taxon>
        <taxon>Eupransor</taxon>
    </lineage>
</organism>
<keyword evidence="7" id="KW-1185">Reference proteome</keyword>
<dbReference type="SUPFAM" id="SSF52540">
    <property type="entry name" value="P-loop containing nucleoside triphosphate hydrolases"/>
    <property type="match status" value="1"/>
</dbReference>
<keyword evidence="6" id="KW-0347">Helicase</keyword>
<feature type="domain" description="Helicase ATP-binding" evidence="4">
    <location>
        <begin position="101"/>
        <end position="253"/>
    </location>
</feature>
<protein>
    <submittedName>
        <fullName evidence="6">Superfamily II DNA/RNA helicase required for DNA uptake (Late competence protein) (ComFA)</fullName>
    </submittedName>
</protein>
<dbReference type="EMBL" id="CAWVOH010000003">
    <property type="protein sequence ID" value="CAK8054777.1"/>
    <property type="molecule type" value="Genomic_DNA"/>
</dbReference>
<evidence type="ECO:0000256" key="1">
    <source>
        <dbReference type="ARBA" id="ARBA00022741"/>
    </source>
</evidence>
<keyword evidence="6" id="KW-0378">Hydrolase</keyword>
<proteinExistence type="predicted"/>
<dbReference type="PROSITE" id="PS51194">
    <property type="entry name" value="HELICASE_CTER"/>
    <property type="match status" value="1"/>
</dbReference>
<dbReference type="Pfam" id="PF00270">
    <property type="entry name" value="DEAD"/>
    <property type="match status" value="1"/>
</dbReference>
<evidence type="ECO:0000256" key="3">
    <source>
        <dbReference type="ARBA" id="ARBA00023125"/>
    </source>
</evidence>
<dbReference type="CDD" id="cd18785">
    <property type="entry name" value="SF2_C"/>
    <property type="match status" value="1"/>
</dbReference>
<dbReference type="InterPro" id="IPR014001">
    <property type="entry name" value="Helicase_ATP-bd"/>
</dbReference>
<dbReference type="InterPro" id="IPR027417">
    <property type="entry name" value="P-loop_NTPase"/>
</dbReference>
<dbReference type="GO" id="GO:0004386">
    <property type="term" value="F:helicase activity"/>
    <property type="evidence" value="ECO:0007669"/>
    <property type="project" value="UniProtKB-KW"/>
</dbReference>
<dbReference type="InterPro" id="IPR001650">
    <property type="entry name" value="Helicase_C-like"/>
</dbReference>
<reference evidence="6 7" key="1">
    <citation type="submission" date="2024-01" db="EMBL/GenBank/DDBJ databases">
        <authorList>
            <person name="Botero Cardona J."/>
        </authorList>
    </citation>
    <scope>NUCLEOTIDE SEQUENCE [LARGE SCALE GENOMIC DNA]</scope>
    <source>
        <strain evidence="6 7">LMG 33000</strain>
    </source>
</reference>
<comment type="caution">
    <text evidence="6">The sequence shown here is derived from an EMBL/GenBank/DDBJ whole genome shotgun (WGS) entry which is preliminary data.</text>
</comment>
<gene>
    <name evidence="6" type="ORF">R54876_GBNLAHCA_01358</name>
</gene>
<feature type="domain" description="Helicase C-terminal" evidence="5">
    <location>
        <begin position="280"/>
        <end position="427"/>
    </location>
</feature>
<keyword evidence="2" id="KW-0067">ATP-binding</keyword>
<evidence type="ECO:0000256" key="2">
    <source>
        <dbReference type="ARBA" id="ARBA00022840"/>
    </source>
</evidence>
<dbReference type="PANTHER" id="PTHR30580:SF1">
    <property type="entry name" value="COMF OPERON PROTEIN 1"/>
    <property type="match status" value="1"/>
</dbReference>
<dbReference type="CDD" id="cd17925">
    <property type="entry name" value="DEXDc_ComFA"/>
    <property type="match status" value="1"/>
</dbReference>
<dbReference type="SMART" id="SM00490">
    <property type="entry name" value="HELICc"/>
    <property type="match status" value="1"/>
</dbReference>
<keyword evidence="3" id="KW-0238">DNA-binding</keyword>
<evidence type="ECO:0000313" key="6">
    <source>
        <dbReference type="EMBL" id="CAK8054777.1"/>
    </source>
</evidence>
<evidence type="ECO:0000313" key="7">
    <source>
        <dbReference type="Proteomes" id="UP001314241"/>
    </source>
</evidence>
<evidence type="ECO:0000259" key="4">
    <source>
        <dbReference type="PROSITE" id="PS51192"/>
    </source>
</evidence>
<name>A0ABP0ETN2_9LACO</name>
<sequence>MMANEEWYGRRLVVPKIDYEATMGEASEAIVKGNCTRCGQKNLFDLPRGEQYCRACLNLGRVSTLDYLVSQPERHAFVGQALLTWQGQLTEQQTAVSQELIASLEAGRDHLVWAVTGAGKTEMLFPLILKALQSRRRVALVSPRLDVINELAPRIKAAFEATDLIVLHGQTEEPYRYTQLVLATTHQLLRFYQAFDLIIVDEVDAFPFRGDPTLAYALQNARLSDGTVVYLTATPTPDLLRQHKRGQLACSYLPLRFHQHLLPELKIKRVGNWRKGAPGHLLKCLREFQQQQQRFLIFVPKITDLALVQKYLADFPAMVGTTVYAADPDRIEKVTKMRNGEYQYLITTTILERGVTLPGIDVLILGADDPVFSANALVQMAGRVGRKANRPDGLVQAYCQQMTWPVWQARKQIQDMNRRGQKLKGEE</sequence>
<accession>A0ABP0ETN2</accession>
<dbReference type="PANTHER" id="PTHR30580">
    <property type="entry name" value="PRIMOSOMAL PROTEIN N"/>
    <property type="match status" value="1"/>
</dbReference>
<evidence type="ECO:0000259" key="5">
    <source>
        <dbReference type="PROSITE" id="PS51194"/>
    </source>
</evidence>
<dbReference type="SMART" id="SM00487">
    <property type="entry name" value="DEXDc"/>
    <property type="match status" value="1"/>
</dbReference>
<dbReference type="Proteomes" id="UP001314241">
    <property type="component" value="Unassembled WGS sequence"/>
</dbReference>
<dbReference type="Pfam" id="PF00271">
    <property type="entry name" value="Helicase_C"/>
    <property type="match status" value="1"/>
</dbReference>
<dbReference type="InterPro" id="IPR011545">
    <property type="entry name" value="DEAD/DEAH_box_helicase_dom"/>
</dbReference>
<keyword evidence="1" id="KW-0547">Nucleotide-binding</keyword>
<dbReference type="Gene3D" id="3.40.50.300">
    <property type="entry name" value="P-loop containing nucleotide triphosphate hydrolases"/>
    <property type="match status" value="2"/>
</dbReference>
<dbReference type="PROSITE" id="PS51192">
    <property type="entry name" value="HELICASE_ATP_BIND_1"/>
    <property type="match status" value="1"/>
</dbReference>